<reference evidence="3 4" key="1">
    <citation type="submission" date="2018-10" db="EMBL/GenBank/DDBJ databases">
        <title>Draft genome sequence of the microsporidian Tubulinosema ratisbonensis.</title>
        <authorList>
            <person name="Polonais V."/>
            <person name="Peyretaillade E."/>
            <person name="Niehus S."/>
            <person name="Wawrzyniak I."/>
            <person name="Franchet A."/>
            <person name="Gaspin C."/>
            <person name="Reichstadt M."/>
            <person name="Belser C."/>
            <person name="Labadie K."/>
            <person name="Delbac F."/>
            <person name="Ferrandon D."/>
        </authorList>
    </citation>
    <scope>NUCLEOTIDE SEQUENCE [LARGE SCALE GENOMIC DNA]</scope>
    <source>
        <strain evidence="3 4">Franzen</strain>
    </source>
</reference>
<evidence type="ECO:0000256" key="2">
    <source>
        <dbReference type="SAM" id="SignalP"/>
    </source>
</evidence>
<accession>A0A437ALZ9</accession>
<sequence>MLFFLLVNSVYLSRAKRDLKEIGDLNKLLGLIICKDYDGVSRLTLEKFNLDTKKSFPGNTVEDTFSVLVDTIKIRSAACLETVTDKLIKISEQREKRLSQPPKRAVMKDVLDCKAQGIPRNENEETLDHQTKDSNSINSNRSDFETQNSNPQEKKSTSKSYFLHGVPIAKLGERLCDSSENENALVIPQEEWEKVELNDFKNPQDLYVTVSSETLEGPAVLQAQPIVLLRDFTPSVELPKVEPLEMVETEDLKQAVKTENSLTVDSEEVSIDTKDLVNPSSVLQANAVSKKDDQEIEEEAEKATHGVHSTYTCCKEDQPLIIEDKTEFNQTPLCPEITAPTVVNCDESSQFLPPPPAQEIKPSSSNPETIEPLSSEHVHQVHEISNSHENLAKNEFDESGLCKVESSIAQSSDTVCEEESSHQTDSFTVETSTQDDISEGTESQVDIPECFGGFIPMDHFNKNTLGSDVNEEGAHVCSFQSIPQKNQEELTPLEVLIPAGNNPESDDLNMECSTKSFTSEDALLYCQRIKEKDDLTNTEVVSAGASSCLSNTSEDVLSRKMLVEQLSAKLNKKELEKLTTKAHNKAKLLVKKFVKSSSINQNKLSGIAKENFEKNFALKVRVVQDVFMKYGLRKLNAKSLKTGYNQAIKRLKEERSKKIQRLLSPTTEPKSWTASNAAVSDGNEEMEGKKELEQKLDKSLRQSCSAWSIQRKGLDGRKEMFGWGESTSNSPKLKRNE</sequence>
<feature type="region of interest" description="Disordered" evidence="1">
    <location>
        <begin position="663"/>
        <end position="692"/>
    </location>
</feature>
<feature type="compositionally biased region" description="Basic and acidic residues" evidence="1">
    <location>
        <begin position="121"/>
        <end position="132"/>
    </location>
</feature>
<evidence type="ECO:0000313" key="4">
    <source>
        <dbReference type="Proteomes" id="UP000282876"/>
    </source>
</evidence>
<feature type="compositionally biased region" description="Polar residues" evidence="1">
    <location>
        <begin position="423"/>
        <end position="441"/>
    </location>
</feature>
<feature type="region of interest" description="Disordered" evidence="1">
    <location>
        <begin position="117"/>
        <end position="159"/>
    </location>
</feature>
<feature type="region of interest" description="Disordered" evidence="1">
    <location>
        <begin position="718"/>
        <end position="737"/>
    </location>
</feature>
<feature type="compositionally biased region" description="Polar residues" evidence="1">
    <location>
        <begin position="133"/>
        <end position="151"/>
    </location>
</feature>
<dbReference type="VEuPathDB" id="MicrosporidiaDB:TUBRATIS_12890"/>
<comment type="caution">
    <text evidence="3">The sequence shown here is derived from an EMBL/GenBank/DDBJ whole genome shotgun (WGS) entry which is preliminary data.</text>
</comment>
<feature type="signal peptide" evidence="2">
    <location>
        <begin position="1"/>
        <end position="15"/>
    </location>
</feature>
<keyword evidence="2" id="KW-0732">Signal</keyword>
<feature type="region of interest" description="Disordered" evidence="1">
    <location>
        <begin position="350"/>
        <end position="371"/>
    </location>
</feature>
<evidence type="ECO:0000256" key="1">
    <source>
        <dbReference type="SAM" id="MobiDB-lite"/>
    </source>
</evidence>
<evidence type="ECO:0000313" key="3">
    <source>
        <dbReference type="EMBL" id="RVD92213.1"/>
    </source>
</evidence>
<feature type="compositionally biased region" description="Polar residues" evidence="1">
    <location>
        <begin position="663"/>
        <end position="678"/>
    </location>
</feature>
<dbReference type="Proteomes" id="UP000282876">
    <property type="component" value="Unassembled WGS sequence"/>
</dbReference>
<protein>
    <submittedName>
        <fullName evidence="3">Uncharacterized protein</fullName>
    </submittedName>
</protein>
<proteinExistence type="predicted"/>
<dbReference type="AlphaFoldDB" id="A0A437ALZ9"/>
<feature type="chain" id="PRO_5019300133" evidence="2">
    <location>
        <begin position="16"/>
        <end position="737"/>
    </location>
</feature>
<feature type="region of interest" description="Disordered" evidence="1">
    <location>
        <begin position="415"/>
        <end position="441"/>
    </location>
</feature>
<name>A0A437ALZ9_9MICR</name>
<keyword evidence="4" id="KW-1185">Reference proteome</keyword>
<organism evidence="3 4">
    <name type="scientific">Tubulinosema ratisbonensis</name>
    <dbReference type="NCBI Taxonomy" id="291195"/>
    <lineage>
        <taxon>Eukaryota</taxon>
        <taxon>Fungi</taxon>
        <taxon>Fungi incertae sedis</taxon>
        <taxon>Microsporidia</taxon>
        <taxon>Tubulinosematoidea</taxon>
        <taxon>Tubulinosematidae</taxon>
        <taxon>Tubulinosema</taxon>
    </lineage>
</organism>
<dbReference type="EMBL" id="RCSS01000276">
    <property type="protein sequence ID" value="RVD92213.1"/>
    <property type="molecule type" value="Genomic_DNA"/>
</dbReference>
<gene>
    <name evidence="3" type="ORF">TUBRATIS_12890</name>
</gene>